<name>A0ABP5GJU7_9ACTN</name>
<dbReference type="EMBL" id="BAAAQN010000043">
    <property type="protein sequence ID" value="GAA2047365.1"/>
    <property type="molecule type" value="Genomic_DNA"/>
</dbReference>
<dbReference type="PANTHER" id="PTHR33221:SF5">
    <property type="entry name" value="HTH-TYPE TRANSCRIPTIONAL REGULATOR ISCR"/>
    <property type="match status" value="1"/>
</dbReference>
<dbReference type="InterPro" id="IPR000944">
    <property type="entry name" value="Tscrpt_reg_Rrf2"/>
</dbReference>
<organism evidence="2 3">
    <name type="scientific">Catenulispora yoronensis</name>
    <dbReference type="NCBI Taxonomy" id="450799"/>
    <lineage>
        <taxon>Bacteria</taxon>
        <taxon>Bacillati</taxon>
        <taxon>Actinomycetota</taxon>
        <taxon>Actinomycetes</taxon>
        <taxon>Catenulisporales</taxon>
        <taxon>Catenulisporaceae</taxon>
        <taxon>Catenulispora</taxon>
    </lineage>
</organism>
<keyword evidence="1" id="KW-0238">DNA-binding</keyword>
<accession>A0ABP5GJU7</accession>
<evidence type="ECO:0000313" key="2">
    <source>
        <dbReference type="EMBL" id="GAA2047365.1"/>
    </source>
</evidence>
<evidence type="ECO:0000313" key="3">
    <source>
        <dbReference type="Proteomes" id="UP001500751"/>
    </source>
</evidence>
<keyword evidence="3" id="KW-1185">Reference proteome</keyword>
<reference evidence="3" key="1">
    <citation type="journal article" date="2019" name="Int. J. Syst. Evol. Microbiol.">
        <title>The Global Catalogue of Microorganisms (GCM) 10K type strain sequencing project: providing services to taxonomists for standard genome sequencing and annotation.</title>
        <authorList>
            <consortium name="The Broad Institute Genomics Platform"/>
            <consortium name="The Broad Institute Genome Sequencing Center for Infectious Disease"/>
            <person name="Wu L."/>
            <person name="Ma J."/>
        </authorList>
    </citation>
    <scope>NUCLEOTIDE SEQUENCE [LARGE SCALE GENOMIC DNA]</scope>
    <source>
        <strain evidence="3">JCM 16014</strain>
    </source>
</reference>
<evidence type="ECO:0000256" key="1">
    <source>
        <dbReference type="ARBA" id="ARBA00023125"/>
    </source>
</evidence>
<dbReference type="PROSITE" id="PS51197">
    <property type="entry name" value="HTH_RRF2_2"/>
    <property type="match status" value="1"/>
</dbReference>
<comment type="caution">
    <text evidence="2">The sequence shown here is derived from an EMBL/GenBank/DDBJ whole genome shotgun (WGS) entry which is preliminary data.</text>
</comment>
<dbReference type="RefSeq" id="WP_344669087.1">
    <property type="nucleotide sequence ID" value="NZ_BAAAQN010000043.1"/>
</dbReference>
<sequence length="151" mass="16453">MQISAKADYAVRVMLELAAHGPELVKSNILIDHQGLPRKFVETILVDLRRADLIRSHRGADGGYTLARPASAISVGQIVRAIDGPLAEVRGLRPDECEYTNAAAHLADVWVAARAALRKVLDETSLAHVLAGKLPAHVRRMAESPEAWLPR</sequence>
<dbReference type="Gene3D" id="1.10.10.10">
    <property type="entry name" value="Winged helix-like DNA-binding domain superfamily/Winged helix DNA-binding domain"/>
    <property type="match status" value="1"/>
</dbReference>
<proteinExistence type="predicted"/>
<dbReference type="Proteomes" id="UP001500751">
    <property type="component" value="Unassembled WGS sequence"/>
</dbReference>
<dbReference type="PANTHER" id="PTHR33221">
    <property type="entry name" value="WINGED HELIX-TURN-HELIX TRANSCRIPTIONAL REGULATOR, RRF2 FAMILY"/>
    <property type="match status" value="1"/>
</dbReference>
<dbReference type="InterPro" id="IPR036388">
    <property type="entry name" value="WH-like_DNA-bd_sf"/>
</dbReference>
<gene>
    <name evidence="2" type="ORF">GCM10009839_60560</name>
</gene>
<protein>
    <submittedName>
        <fullName evidence="2">RrF2 family transcriptional regulator</fullName>
    </submittedName>
</protein>
<dbReference type="SUPFAM" id="SSF46785">
    <property type="entry name" value="Winged helix' DNA-binding domain"/>
    <property type="match status" value="1"/>
</dbReference>
<dbReference type="Pfam" id="PF02082">
    <property type="entry name" value="Rrf2"/>
    <property type="match status" value="1"/>
</dbReference>
<dbReference type="InterPro" id="IPR036390">
    <property type="entry name" value="WH_DNA-bd_sf"/>
</dbReference>
<dbReference type="NCBIfam" id="TIGR00738">
    <property type="entry name" value="rrf2_super"/>
    <property type="match status" value="1"/>
</dbReference>